<feature type="region of interest" description="Disordered" evidence="1">
    <location>
        <begin position="67"/>
        <end position="88"/>
    </location>
</feature>
<feature type="chain" id="PRO_5046189844" description="Secreted protein" evidence="2">
    <location>
        <begin position="30"/>
        <end position="88"/>
    </location>
</feature>
<sequence>MAHHTLARAAAGATLVLAVALVSAPTAHAAARPGGAAGALAGPLSLDNLLSLGFLAPTVRDAKRQVSGLASGLSPAPANAAGLGSLLK</sequence>
<evidence type="ECO:0008006" key="5">
    <source>
        <dbReference type="Google" id="ProtNLM"/>
    </source>
</evidence>
<evidence type="ECO:0000313" key="4">
    <source>
        <dbReference type="Proteomes" id="UP000812013"/>
    </source>
</evidence>
<evidence type="ECO:0000256" key="1">
    <source>
        <dbReference type="SAM" id="MobiDB-lite"/>
    </source>
</evidence>
<organism evidence="3 4">
    <name type="scientific">Streptomyces bambusae</name>
    <dbReference type="NCBI Taxonomy" id="1550616"/>
    <lineage>
        <taxon>Bacteria</taxon>
        <taxon>Bacillati</taxon>
        <taxon>Actinomycetota</taxon>
        <taxon>Actinomycetes</taxon>
        <taxon>Kitasatosporales</taxon>
        <taxon>Streptomycetaceae</taxon>
        <taxon>Streptomyces</taxon>
    </lineage>
</organism>
<protein>
    <recommendedName>
        <fullName evidence="5">Secreted protein</fullName>
    </recommendedName>
</protein>
<accession>A0ABS6ZD33</accession>
<name>A0ABS6ZD33_9ACTN</name>
<proteinExistence type="predicted"/>
<gene>
    <name evidence="3" type="ORF">GPJ59_25460</name>
</gene>
<evidence type="ECO:0000256" key="2">
    <source>
        <dbReference type="SAM" id="SignalP"/>
    </source>
</evidence>
<dbReference type="EMBL" id="WTFF01000222">
    <property type="protein sequence ID" value="MBW5485133.1"/>
    <property type="molecule type" value="Genomic_DNA"/>
</dbReference>
<evidence type="ECO:0000313" key="3">
    <source>
        <dbReference type="EMBL" id="MBW5485133.1"/>
    </source>
</evidence>
<keyword evidence="2" id="KW-0732">Signal</keyword>
<dbReference type="RefSeq" id="WP_219670042.1">
    <property type="nucleotide sequence ID" value="NZ_WTFF01000222.1"/>
</dbReference>
<reference evidence="3 4" key="1">
    <citation type="submission" date="2019-12" db="EMBL/GenBank/DDBJ databases">
        <title>Genome sequence of Streptomyces bambusae.</title>
        <authorList>
            <person name="Bansal K."/>
            <person name="Choksket S."/>
            <person name="Korpole S."/>
            <person name="Patil P.B."/>
        </authorList>
    </citation>
    <scope>NUCLEOTIDE SEQUENCE [LARGE SCALE GENOMIC DNA]</scope>
    <source>
        <strain evidence="3 4">SK60</strain>
    </source>
</reference>
<keyword evidence="4" id="KW-1185">Reference proteome</keyword>
<feature type="signal peptide" evidence="2">
    <location>
        <begin position="1"/>
        <end position="29"/>
    </location>
</feature>
<comment type="caution">
    <text evidence="3">The sequence shown here is derived from an EMBL/GenBank/DDBJ whole genome shotgun (WGS) entry which is preliminary data.</text>
</comment>
<dbReference type="Proteomes" id="UP000812013">
    <property type="component" value="Unassembled WGS sequence"/>
</dbReference>